<feature type="region of interest" description="Disordered" evidence="1">
    <location>
        <begin position="30"/>
        <end position="55"/>
    </location>
</feature>
<proteinExistence type="predicted"/>
<organism evidence="2 3">
    <name type="scientific">Cotesia congregata</name>
    <name type="common">Parasitoid wasp</name>
    <name type="synonym">Apanteles congregatus</name>
    <dbReference type="NCBI Taxonomy" id="51543"/>
    <lineage>
        <taxon>Eukaryota</taxon>
        <taxon>Metazoa</taxon>
        <taxon>Ecdysozoa</taxon>
        <taxon>Arthropoda</taxon>
        <taxon>Hexapoda</taxon>
        <taxon>Insecta</taxon>
        <taxon>Pterygota</taxon>
        <taxon>Neoptera</taxon>
        <taxon>Endopterygota</taxon>
        <taxon>Hymenoptera</taxon>
        <taxon>Apocrita</taxon>
        <taxon>Ichneumonoidea</taxon>
        <taxon>Braconidae</taxon>
        <taxon>Microgastrinae</taxon>
        <taxon>Cotesia</taxon>
    </lineage>
</organism>
<feature type="compositionally biased region" description="Basic and acidic residues" evidence="1">
    <location>
        <begin position="177"/>
        <end position="188"/>
    </location>
</feature>
<evidence type="ECO:0000313" key="2">
    <source>
        <dbReference type="EMBL" id="CAG5087806.1"/>
    </source>
</evidence>
<keyword evidence="3" id="KW-1185">Reference proteome</keyword>
<feature type="compositionally biased region" description="Polar residues" evidence="1">
    <location>
        <begin position="380"/>
        <end position="393"/>
    </location>
</feature>
<dbReference type="AlphaFoldDB" id="A0A8J2MIJ1"/>
<evidence type="ECO:0000313" key="3">
    <source>
        <dbReference type="Proteomes" id="UP000786811"/>
    </source>
</evidence>
<feature type="compositionally biased region" description="Basic and acidic residues" evidence="1">
    <location>
        <begin position="127"/>
        <end position="138"/>
    </location>
</feature>
<dbReference type="Proteomes" id="UP000786811">
    <property type="component" value="Unassembled WGS sequence"/>
</dbReference>
<protein>
    <submittedName>
        <fullName evidence="2">Uncharacterized protein</fullName>
    </submittedName>
</protein>
<sequence>MSRKKSILKDKPSKMTVSSRNEVISYLESAKSKKWPESGSPWDVNSRATSSSWPEDIEEAATKKVLKLWAAVERTMYKEDDEVKLGAVMDECVQWRSQIPHYRVVGKNIEPNDEDEEEEEEVESSEVTEKVEELSPEEERLIQIKSEQVLDRLLEYIMIELEKEMDEDNIANENNNDDSKSVDKKPLENLDQVLRITPAPTYSGRRLNVSKSSKSNSRKSSANLFESFELTERTDTALRALRNAKDADYGIVDYDYDVDDEDEEEDDDDEDPDRTDAKHGRNKLGTVFNNKIVVSPVPFAVTTRESFCTLKTTPIKYAGHLLELSTPQGFNRNMNSASRLNYSYRKSSNRLPQRHSAWQSSVSPAWPKNLRLAPIDPSRLPSSKNRSIESPTIKQRGRRSLSPILRPVKPSSCHLTGDDFLEVTGKQITQSAKLTRLNRDSSSLRSYKKSAKNICRVER</sequence>
<evidence type="ECO:0000256" key="1">
    <source>
        <dbReference type="SAM" id="MobiDB-lite"/>
    </source>
</evidence>
<name>A0A8J2MIJ1_COTCN</name>
<comment type="caution">
    <text evidence="2">The sequence shown here is derived from an EMBL/GenBank/DDBJ whole genome shotgun (WGS) entry which is preliminary data.</text>
</comment>
<gene>
    <name evidence="2" type="ORF">HICCMSTLAB_LOCUS4612</name>
</gene>
<feature type="region of interest" description="Disordered" evidence="1">
    <location>
        <begin position="168"/>
        <end position="218"/>
    </location>
</feature>
<feature type="compositionally biased region" description="Acidic residues" evidence="1">
    <location>
        <begin position="254"/>
        <end position="273"/>
    </location>
</feature>
<reference evidence="2" key="1">
    <citation type="submission" date="2021-04" db="EMBL/GenBank/DDBJ databases">
        <authorList>
            <person name="Chebbi M.A.C M."/>
        </authorList>
    </citation>
    <scope>NUCLEOTIDE SEQUENCE</scope>
</reference>
<dbReference type="OrthoDB" id="2134133at2759"/>
<dbReference type="EMBL" id="CAJNRD030001119">
    <property type="protein sequence ID" value="CAG5087806.1"/>
    <property type="molecule type" value="Genomic_DNA"/>
</dbReference>
<feature type="region of interest" description="Disordered" evidence="1">
    <location>
        <begin position="373"/>
        <end position="399"/>
    </location>
</feature>
<accession>A0A8J2MIJ1</accession>
<feature type="region of interest" description="Disordered" evidence="1">
    <location>
        <begin position="107"/>
        <end position="138"/>
    </location>
</feature>
<feature type="region of interest" description="Disordered" evidence="1">
    <location>
        <begin position="254"/>
        <end position="281"/>
    </location>
</feature>
<feature type="compositionally biased region" description="Acidic residues" evidence="1">
    <location>
        <begin position="111"/>
        <end position="126"/>
    </location>
</feature>